<proteinExistence type="predicted"/>
<reference evidence="4" key="1">
    <citation type="submission" date="2016-06" db="EMBL/GenBank/DDBJ databases">
        <title>Complete genome sequence of Actinoalloteichus fjordicus DSM 46855 (=ADI127-17), type strain of the new species Actinoalloteichus fjordicus.</title>
        <authorList>
            <person name="Ruckert C."/>
            <person name="Nouioui I."/>
            <person name="Willmese J."/>
            <person name="van Wezel G."/>
            <person name="Klenk H.-P."/>
            <person name="Kalinowski J."/>
            <person name="Zotchev S.B."/>
        </authorList>
    </citation>
    <scope>NUCLEOTIDE SEQUENCE [LARGE SCALE GENOMIC DNA]</scope>
    <source>
        <strain evidence="4">ADI127-7</strain>
    </source>
</reference>
<protein>
    <submittedName>
        <fullName evidence="3">Uncharacterized protein</fullName>
    </submittedName>
</protein>
<feature type="transmembrane region" description="Helical" evidence="2">
    <location>
        <begin position="303"/>
        <end position="325"/>
    </location>
</feature>
<feature type="compositionally biased region" description="Acidic residues" evidence="1">
    <location>
        <begin position="697"/>
        <end position="712"/>
    </location>
</feature>
<gene>
    <name evidence="3" type="ORF">UA74_27665</name>
</gene>
<name>A0AAC9LH11_9PSEU</name>
<feature type="transmembrane region" description="Helical" evidence="2">
    <location>
        <begin position="224"/>
        <end position="246"/>
    </location>
</feature>
<feature type="compositionally biased region" description="Low complexity" evidence="1">
    <location>
        <begin position="517"/>
        <end position="528"/>
    </location>
</feature>
<keyword evidence="4" id="KW-1185">Reference proteome</keyword>
<keyword evidence="2" id="KW-0812">Transmembrane</keyword>
<feature type="compositionally biased region" description="Acidic residues" evidence="1">
    <location>
        <begin position="529"/>
        <end position="549"/>
    </location>
</feature>
<dbReference type="KEGG" id="acad:UA74_27665"/>
<feature type="transmembrane region" description="Helical" evidence="2">
    <location>
        <begin position="194"/>
        <end position="217"/>
    </location>
</feature>
<feature type="transmembrane region" description="Helical" evidence="2">
    <location>
        <begin position="470"/>
        <end position="491"/>
    </location>
</feature>
<feature type="transmembrane region" description="Helical" evidence="2">
    <location>
        <begin position="266"/>
        <end position="291"/>
    </location>
</feature>
<feature type="transmembrane region" description="Helical" evidence="2">
    <location>
        <begin position="403"/>
        <end position="423"/>
    </location>
</feature>
<dbReference type="Proteomes" id="UP000185511">
    <property type="component" value="Chromosome"/>
</dbReference>
<feature type="region of interest" description="Disordered" evidence="1">
    <location>
        <begin position="55"/>
        <end position="88"/>
    </location>
</feature>
<organism evidence="3 4">
    <name type="scientific">Actinoalloteichus fjordicus</name>
    <dbReference type="NCBI Taxonomy" id="1612552"/>
    <lineage>
        <taxon>Bacteria</taxon>
        <taxon>Bacillati</taxon>
        <taxon>Actinomycetota</taxon>
        <taxon>Actinomycetes</taxon>
        <taxon>Pseudonocardiales</taxon>
        <taxon>Pseudonocardiaceae</taxon>
        <taxon>Actinoalloteichus</taxon>
    </lineage>
</organism>
<evidence type="ECO:0000256" key="2">
    <source>
        <dbReference type="SAM" id="Phobius"/>
    </source>
</evidence>
<evidence type="ECO:0000313" key="3">
    <source>
        <dbReference type="EMBL" id="APU17536.1"/>
    </source>
</evidence>
<keyword evidence="2" id="KW-1133">Transmembrane helix</keyword>
<accession>A0AAC9LH11</accession>
<dbReference type="InterPro" id="IPR045931">
    <property type="entry name" value="DUF6350"/>
</dbReference>
<dbReference type="EMBL" id="CP016076">
    <property type="protein sequence ID" value="APU17536.1"/>
    <property type="molecule type" value="Genomic_DNA"/>
</dbReference>
<keyword evidence="2" id="KW-0472">Membrane</keyword>
<sequence length="712" mass="71100">MLRFCPGALAGAERTCLALTCSAPLSRGCLAARCAAVLCAAVTCVVADATDIGPSRPSDVDRQDDSAAGCAGDGRRFEPRPSPVALTRSGTARQAGTAWWRCDPARVITLRAAVDEGADRAAIPEAGQLERARVLVSSVLGSLFLGCLTVIALTVLTLATAGDDAFSLGAVLSVSVPAWLAAHQVPLMILGQPVGVLPLLPTLILLSLIATSVASTLRRLAATLWTSLLLVALTAAGHGVLAVAFAEVATGGSAGLVIVSPSSAGLTSALLAAAAAAVGVLRCGVLAAWFDGRPRAVQDGVRAGLLGAACLLATGASVTLFGLFASGPEVVELFNQDRLSDALGLLLCSLAYLPNAVTAGVAFAAGPGFSLGQAVVTPFAARTGPELELPLLAALPDTAARPWWALVLLLPIAVGVLLGWFGGGGGTPRRDRLRTAVVGVVIAASIASAAAVVAGGRLGSGAFDPVQVPAASLALAVLVWTGLPAVLVAWLGRPQRAADETAAATVEAAHDVDESAGDAASGDAAAGDAETDDEAADDAEPDDPEESEPADERLPAAETADDAAARDDAEPDVGSDDVAGNPSAAESAVVGKVAGAKTGTATDDVERVGAVAEDADARRTPRAARPGTADGPDAVVLVPSPREDPAVDAASGPAGRGAQAERREHSVARSAEVSGVVLPSPGVEAAAVSRRRGSVEESAEVWPQDDPDAPGA</sequence>
<dbReference type="Pfam" id="PF19877">
    <property type="entry name" value="DUF6350"/>
    <property type="match status" value="1"/>
</dbReference>
<feature type="transmembrane region" description="Helical" evidence="2">
    <location>
        <begin position="435"/>
        <end position="458"/>
    </location>
</feature>
<feature type="region of interest" description="Disordered" evidence="1">
    <location>
        <begin position="502"/>
        <end position="712"/>
    </location>
</feature>
<evidence type="ECO:0000313" key="4">
    <source>
        <dbReference type="Proteomes" id="UP000185511"/>
    </source>
</evidence>
<feature type="transmembrane region" description="Helical" evidence="2">
    <location>
        <begin position="134"/>
        <end position="158"/>
    </location>
</feature>
<dbReference type="AlphaFoldDB" id="A0AAC9LH11"/>
<evidence type="ECO:0000256" key="1">
    <source>
        <dbReference type="SAM" id="MobiDB-lite"/>
    </source>
</evidence>